<feature type="compositionally biased region" description="Pro residues" evidence="1">
    <location>
        <begin position="331"/>
        <end position="348"/>
    </location>
</feature>
<evidence type="ECO:0000259" key="2">
    <source>
        <dbReference type="Pfam" id="PF01636"/>
    </source>
</evidence>
<dbReference type="SUPFAM" id="SSF56112">
    <property type="entry name" value="Protein kinase-like (PK-like)"/>
    <property type="match status" value="1"/>
</dbReference>
<dbReference type="Gene3D" id="3.90.1200.10">
    <property type="match status" value="1"/>
</dbReference>
<dbReference type="Pfam" id="PF01636">
    <property type="entry name" value="APH"/>
    <property type="match status" value="1"/>
</dbReference>
<dbReference type="InterPro" id="IPR011009">
    <property type="entry name" value="Kinase-like_dom_sf"/>
</dbReference>
<organism evidence="3 4">
    <name type="scientific">Skermanella cutis</name>
    <dbReference type="NCBI Taxonomy" id="2775420"/>
    <lineage>
        <taxon>Bacteria</taxon>
        <taxon>Pseudomonadati</taxon>
        <taxon>Pseudomonadota</taxon>
        <taxon>Alphaproteobacteria</taxon>
        <taxon>Rhodospirillales</taxon>
        <taxon>Azospirillaceae</taxon>
        <taxon>Skermanella</taxon>
    </lineage>
</organism>
<sequence>MTHREDTIAGFLAAQGWGDADRTALAGDASARRYLRLRRGTDSALLMDSPNPAEDVVPFVAISRLLQGLGLSAPDILAGEPEAGLLLIEDFGDATFTRLMDQGADPAELYRLAVDALVALHRRFDPAPATPLGLPRYDAALFIEQVMLLADVYVPAALGRAATAEERADLERAWWSAVPDAVGFGTSLMHRDYHVDNLMRLDGRPGASACGLLDFQNAGLGPIGYDLVSLLEDARRDVPSDLAAAMLDHYLDAFPGLDRAAFLRSYAALGAVRHTRIVAVFARLHLRDGRSGYLRHLPRVWRLLEAKLEHPALAPVRDWFDRTLPPPVRAPLFNPPTDIPPTAIPPTAIPKAHE</sequence>
<gene>
    <name evidence="3" type="ORF">IGS68_18005</name>
</gene>
<evidence type="ECO:0000256" key="1">
    <source>
        <dbReference type="SAM" id="MobiDB-lite"/>
    </source>
</evidence>
<evidence type="ECO:0000313" key="4">
    <source>
        <dbReference type="Proteomes" id="UP000595197"/>
    </source>
</evidence>
<dbReference type="Gene3D" id="3.30.200.20">
    <property type="entry name" value="Phosphorylase Kinase, domain 1"/>
    <property type="match status" value="1"/>
</dbReference>
<accession>A0ABX7B0V2</accession>
<reference evidence="3" key="1">
    <citation type="submission" date="2021-02" db="EMBL/GenBank/DDBJ databases">
        <title>Skermanella TT6 skin isolate.</title>
        <authorList>
            <person name="Lee K."/>
            <person name="Ganzorig M."/>
        </authorList>
    </citation>
    <scope>NUCLEOTIDE SEQUENCE</scope>
    <source>
        <strain evidence="3">TT6</strain>
    </source>
</reference>
<dbReference type="Proteomes" id="UP000595197">
    <property type="component" value="Chromosome"/>
</dbReference>
<evidence type="ECO:0000313" key="3">
    <source>
        <dbReference type="EMBL" id="QQP87958.1"/>
    </source>
</evidence>
<dbReference type="RefSeq" id="WP_201072246.1">
    <property type="nucleotide sequence ID" value="NZ_CP067420.1"/>
</dbReference>
<dbReference type="EMBL" id="CP067420">
    <property type="protein sequence ID" value="QQP87958.1"/>
    <property type="molecule type" value="Genomic_DNA"/>
</dbReference>
<dbReference type="InterPro" id="IPR002575">
    <property type="entry name" value="Aminoglycoside_PTrfase"/>
</dbReference>
<name>A0ABX7B0V2_9PROT</name>
<keyword evidence="4" id="KW-1185">Reference proteome</keyword>
<protein>
    <submittedName>
        <fullName evidence="3">Phosphotransferase</fullName>
    </submittedName>
</protein>
<proteinExistence type="predicted"/>
<feature type="region of interest" description="Disordered" evidence="1">
    <location>
        <begin position="331"/>
        <end position="354"/>
    </location>
</feature>
<feature type="domain" description="Aminoglycoside phosphotransferase" evidence="2">
    <location>
        <begin position="23"/>
        <end position="263"/>
    </location>
</feature>